<sequence length="916" mass="105047">MEKRLKDHSYVLPEAVDSSKFKTCNQIAFYRRQKLLHPGESTYRALLDTFTTSKHGAEVQIINEENKVPLLVQIFGFEGSIIRVKINELKPLKPRYEVPDVLVKEPITQRMKMVRKEENGICLASDNGACEIHITVKPFQIDITSQGETVLSINSLGLLFFEHLRPQPASRVTCKRKEKKSTDSNKSVQDDLGLWEEKFQTFVDVKANGPSSVGLDFRFHGYEHFYGIPEHADTLQLRTTSDDPYRLYNLDVFAYQLWSRMGLYGSVPLLLAHKPVQTIGLFWFNASETLVDISTTAAVKYSQSILSPGQRKERIVPQTDVRWMSESGIIDAFVLLGPSPLAVFKQYAQLTGIPALPPLFSLGYHQCRWNYEDEADVKQVDAGFDEHDIPYDVIWLDIEHTESKCYFTWDKQRFPNPKEMQTHLQEKKRKLYLFREKHTQTPPTHTIHTQGGEASICHQHQGMNFESSCIYIGPSSYLDFTHPEAREWYAGQFSFDKYQGSSEILFVWNDMNEPSVFLGPELTMQKDLVHRGGWEHREVHNLYGFYQQMATADGLLLRSKGKERPFVLSRAFFAGSQRYGAVWTGDNVANWDYLRISTPMLLTISLCGISFCGADVGGFYQDPDPELLVRWYQAGAYQPFFRGHACSGTKRREPWLLGEENMCVIREAIRERYELLPYWYTLFYRAHVFAEPVMRPIWVEFPDEITTFGIDHEYFLGNALLVHPVTDAGVTTVDVFLPGSDEIWYNIRTFKRHEGAQTLCVPVSIESIPVFQRGGSIVPRKTRVCRSTEWMKDIPYVLHVALDFKGSAVGELFLDDGHSFDYQAENKFIHKRFSFNNNTLSSSSADRREHFQTSCEVEEVLIMGFEAAPSSVTVQNSGEKEAAVRFNYDAGTSVLTLENLCVNVGTEWTIKIHRNK</sequence>
<keyword evidence="2 4" id="KW-0378">Hydrolase</keyword>
<dbReference type="EMBL" id="AFYH01229976">
    <property type="status" value="NOT_ANNOTATED_CDS"/>
    <property type="molecule type" value="Genomic_DNA"/>
</dbReference>
<dbReference type="PANTHER" id="PTHR22762:SF60">
    <property type="entry name" value="NEUTRAL ALPHA-GLUCOSIDASE C"/>
    <property type="match status" value="1"/>
</dbReference>
<dbReference type="Pfam" id="PF13802">
    <property type="entry name" value="Gal_mutarotas_2"/>
    <property type="match status" value="1"/>
</dbReference>
<evidence type="ECO:0000259" key="7">
    <source>
        <dbReference type="Pfam" id="PF21365"/>
    </source>
</evidence>
<evidence type="ECO:0000313" key="9">
    <source>
        <dbReference type="Proteomes" id="UP000008672"/>
    </source>
</evidence>
<dbReference type="GO" id="GO:0006491">
    <property type="term" value="P:N-glycan processing"/>
    <property type="evidence" value="ECO:0007669"/>
    <property type="project" value="TreeGrafter"/>
</dbReference>
<dbReference type="HOGENOM" id="CLU_000631_7_0_1"/>
<reference evidence="8" key="3">
    <citation type="submission" date="2025-09" db="UniProtKB">
        <authorList>
            <consortium name="Ensembl"/>
        </authorList>
    </citation>
    <scope>IDENTIFICATION</scope>
</reference>
<evidence type="ECO:0000259" key="5">
    <source>
        <dbReference type="Pfam" id="PF01055"/>
    </source>
</evidence>
<dbReference type="Proteomes" id="UP000008672">
    <property type="component" value="Unassembled WGS sequence"/>
</dbReference>
<dbReference type="Gene3D" id="2.60.40.1180">
    <property type="entry name" value="Golgi alpha-mannosidase II"/>
    <property type="match status" value="2"/>
</dbReference>
<feature type="domain" description="Glycoside hydrolase family 31 N-terminal" evidence="6">
    <location>
        <begin position="72"/>
        <end position="292"/>
    </location>
</feature>
<dbReference type="GO" id="GO:0005975">
    <property type="term" value="P:carbohydrate metabolic process"/>
    <property type="evidence" value="ECO:0007669"/>
    <property type="project" value="InterPro"/>
</dbReference>
<dbReference type="OMA" id="MHNVYGH"/>
<dbReference type="FunFam" id="3.20.20.80:FF:000046">
    <property type="entry name" value="Glucosidase alpha, neutral C"/>
    <property type="match status" value="1"/>
</dbReference>
<evidence type="ECO:0000259" key="6">
    <source>
        <dbReference type="Pfam" id="PF13802"/>
    </source>
</evidence>
<dbReference type="InParanoid" id="H3A4H8"/>
<evidence type="ECO:0000256" key="1">
    <source>
        <dbReference type="ARBA" id="ARBA00007806"/>
    </source>
</evidence>
<name>H3A4H8_LATCH</name>
<protein>
    <submittedName>
        <fullName evidence="8">Glucosidase alpha, neutral C</fullName>
    </submittedName>
</protein>
<dbReference type="Pfam" id="PF21365">
    <property type="entry name" value="Glyco_hydro_31_3rd"/>
    <property type="match status" value="1"/>
</dbReference>
<dbReference type="EMBL" id="AFYH01229973">
    <property type="status" value="NOT_ANNOTATED_CDS"/>
    <property type="molecule type" value="Genomic_DNA"/>
</dbReference>
<dbReference type="EMBL" id="AFYH01229978">
    <property type="status" value="NOT_ANNOTATED_CDS"/>
    <property type="molecule type" value="Genomic_DNA"/>
</dbReference>
<dbReference type="eggNOG" id="KOG1066">
    <property type="taxonomic scope" value="Eukaryota"/>
</dbReference>
<evidence type="ECO:0000256" key="2">
    <source>
        <dbReference type="ARBA" id="ARBA00022801"/>
    </source>
</evidence>
<proteinExistence type="inferred from homology"/>
<dbReference type="Gene3D" id="3.20.20.80">
    <property type="entry name" value="Glycosidases"/>
    <property type="match status" value="2"/>
</dbReference>
<dbReference type="CDD" id="cd06603">
    <property type="entry name" value="GH31_GANC_GANAB_alpha"/>
    <property type="match status" value="1"/>
</dbReference>
<dbReference type="Bgee" id="ENSLACG00000004050">
    <property type="expression patterns" value="Expressed in post-anal tail muscle"/>
</dbReference>
<dbReference type="FunCoup" id="H3A4H8">
    <property type="interactions" value="1524"/>
</dbReference>
<keyword evidence="3 4" id="KW-0326">Glycosidase</keyword>
<dbReference type="InterPro" id="IPR013780">
    <property type="entry name" value="Glyco_hydro_b"/>
</dbReference>
<comment type="similarity">
    <text evidence="1 4">Belongs to the glycosyl hydrolase 31 family.</text>
</comment>
<dbReference type="GO" id="GO:0030246">
    <property type="term" value="F:carbohydrate binding"/>
    <property type="evidence" value="ECO:0007669"/>
    <property type="project" value="InterPro"/>
</dbReference>
<dbReference type="InterPro" id="IPR025887">
    <property type="entry name" value="Glyco_hydro_31_N_dom"/>
</dbReference>
<dbReference type="InterPro" id="IPR000322">
    <property type="entry name" value="Glyco_hydro_31_TIM"/>
</dbReference>
<dbReference type="EMBL" id="AFYH01229979">
    <property type="status" value="NOT_ANNOTATED_CDS"/>
    <property type="molecule type" value="Genomic_DNA"/>
</dbReference>
<dbReference type="GO" id="GO:0004558">
    <property type="term" value="F:alpha-1,4-glucosidase activity"/>
    <property type="evidence" value="ECO:0007669"/>
    <property type="project" value="TreeGrafter"/>
</dbReference>
<dbReference type="Gene3D" id="2.60.40.1760">
    <property type="entry name" value="glycosyl hydrolase (family 31)"/>
    <property type="match status" value="1"/>
</dbReference>
<dbReference type="EMBL" id="AFYH01229972">
    <property type="status" value="NOT_ANNOTATED_CDS"/>
    <property type="molecule type" value="Genomic_DNA"/>
</dbReference>
<reference evidence="9" key="1">
    <citation type="submission" date="2011-08" db="EMBL/GenBank/DDBJ databases">
        <title>The draft genome of Latimeria chalumnae.</title>
        <authorList>
            <person name="Di Palma F."/>
            <person name="Alfoldi J."/>
            <person name="Johnson J."/>
            <person name="Berlin A."/>
            <person name="Gnerre S."/>
            <person name="Jaffe D."/>
            <person name="MacCallum I."/>
            <person name="Young S."/>
            <person name="Walker B.J."/>
            <person name="Lander E."/>
            <person name="Lindblad-Toh K."/>
        </authorList>
    </citation>
    <scope>NUCLEOTIDE SEQUENCE [LARGE SCALE GENOMIC DNA]</scope>
    <source>
        <strain evidence="9">Wild caught</strain>
    </source>
</reference>
<dbReference type="Ensembl" id="ENSLACT00000004588.1">
    <property type="protein sequence ID" value="ENSLACP00000004549.1"/>
    <property type="gene ID" value="ENSLACG00000004050.1"/>
</dbReference>
<dbReference type="SUPFAM" id="SSF74650">
    <property type="entry name" value="Galactose mutarotase-like"/>
    <property type="match status" value="1"/>
</dbReference>
<keyword evidence="9" id="KW-1185">Reference proteome</keyword>
<dbReference type="CDD" id="cd14752">
    <property type="entry name" value="GH31_N"/>
    <property type="match status" value="1"/>
</dbReference>
<dbReference type="InterPro" id="IPR017853">
    <property type="entry name" value="GH"/>
</dbReference>
<dbReference type="InterPro" id="IPR030458">
    <property type="entry name" value="Glyco_hydro_31_AS"/>
</dbReference>
<dbReference type="EMBL" id="AFYH01229970">
    <property type="status" value="NOT_ANNOTATED_CDS"/>
    <property type="molecule type" value="Genomic_DNA"/>
</dbReference>
<dbReference type="AlphaFoldDB" id="H3A4H8"/>
<dbReference type="EMBL" id="AFYH01229971">
    <property type="status" value="NOT_ANNOTATED_CDS"/>
    <property type="molecule type" value="Genomic_DNA"/>
</dbReference>
<dbReference type="EMBL" id="AFYH01229977">
    <property type="status" value="NOT_ANNOTATED_CDS"/>
    <property type="molecule type" value="Genomic_DNA"/>
</dbReference>
<accession>H3A4H8</accession>
<gene>
    <name evidence="8" type="primary">GANC</name>
</gene>
<feature type="domain" description="Glycoside hydrolase family 31 TIM barrel" evidence="5">
    <location>
        <begin position="354"/>
        <end position="682"/>
    </location>
</feature>
<organism evidence="8 9">
    <name type="scientific">Latimeria chalumnae</name>
    <name type="common">Coelacanth</name>
    <dbReference type="NCBI Taxonomy" id="7897"/>
    <lineage>
        <taxon>Eukaryota</taxon>
        <taxon>Metazoa</taxon>
        <taxon>Chordata</taxon>
        <taxon>Craniata</taxon>
        <taxon>Vertebrata</taxon>
        <taxon>Euteleostomi</taxon>
        <taxon>Coelacanthiformes</taxon>
        <taxon>Coelacanthidae</taxon>
        <taxon>Latimeria</taxon>
    </lineage>
</organism>
<dbReference type="SUPFAM" id="SSF51445">
    <property type="entry name" value="(Trans)glycosidases"/>
    <property type="match status" value="1"/>
</dbReference>
<dbReference type="PROSITE" id="PS00129">
    <property type="entry name" value="GLYCOSYL_HYDROL_F31_1"/>
    <property type="match status" value="1"/>
</dbReference>
<dbReference type="EMBL" id="AFYH01229974">
    <property type="status" value="NOT_ANNOTATED_CDS"/>
    <property type="molecule type" value="Genomic_DNA"/>
</dbReference>
<dbReference type="GeneTree" id="ENSGT00940000159230"/>
<dbReference type="PANTHER" id="PTHR22762">
    <property type="entry name" value="ALPHA-GLUCOSIDASE"/>
    <property type="match status" value="1"/>
</dbReference>
<evidence type="ECO:0000313" key="8">
    <source>
        <dbReference type="Ensembl" id="ENSLACP00000004549.1"/>
    </source>
</evidence>
<evidence type="ECO:0000256" key="3">
    <source>
        <dbReference type="ARBA" id="ARBA00023295"/>
    </source>
</evidence>
<dbReference type="InterPro" id="IPR011013">
    <property type="entry name" value="Gal_mutarotase_sf_dom"/>
</dbReference>
<dbReference type="InterPro" id="IPR048395">
    <property type="entry name" value="Glyco_hydro_31_C"/>
</dbReference>
<feature type="domain" description="Glycosyl hydrolase family 31 C-terminal" evidence="7">
    <location>
        <begin position="691"/>
        <end position="778"/>
    </location>
</feature>
<reference evidence="8" key="2">
    <citation type="submission" date="2025-08" db="UniProtKB">
        <authorList>
            <consortium name="Ensembl"/>
        </authorList>
    </citation>
    <scope>IDENTIFICATION</scope>
</reference>
<evidence type="ECO:0000256" key="4">
    <source>
        <dbReference type="RuleBase" id="RU361185"/>
    </source>
</evidence>
<dbReference type="STRING" id="7897.ENSLACP00000004549"/>
<dbReference type="EMBL" id="AFYH01229975">
    <property type="status" value="NOT_ANNOTATED_CDS"/>
    <property type="molecule type" value="Genomic_DNA"/>
</dbReference>
<dbReference type="FunFam" id="2.60.40.1180:FF:000023">
    <property type="entry name" value="neutral alpha-glucosidase AB isoform X2"/>
    <property type="match status" value="1"/>
</dbReference>
<dbReference type="Pfam" id="PF01055">
    <property type="entry name" value="Glyco_hydro_31_2nd"/>
    <property type="match status" value="1"/>
</dbReference>
<dbReference type="SUPFAM" id="SSF51011">
    <property type="entry name" value="Glycosyl hydrolase domain"/>
    <property type="match status" value="1"/>
</dbReference>